<comment type="caution">
    <text evidence="1">The sequence shown here is derived from an EMBL/GenBank/DDBJ whole genome shotgun (WGS) entry which is preliminary data.</text>
</comment>
<dbReference type="Proteomes" id="UP000660708">
    <property type="component" value="Unassembled WGS sequence"/>
</dbReference>
<proteinExistence type="predicted"/>
<reference evidence="1 2" key="1">
    <citation type="submission" date="2015-06" db="EMBL/GenBank/DDBJ databases">
        <title>Genome sequence of Pseudoalteromonas peptidolytica.</title>
        <authorList>
            <person name="Xie B.-B."/>
            <person name="Rong J.-C."/>
            <person name="Qin Q.-L."/>
            <person name="Zhang Y.-Z."/>
        </authorList>
    </citation>
    <scope>NUCLEOTIDE SEQUENCE [LARGE SCALE GENOMIC DNA]</scope>
    <source>
        <strain evidence="1 2">F12-50-A1</strain>
    </source>
</reference>
<dbReference type="AlphaFoldDB" id="A0A8I0T3V8"/>
<dbReference type="EMBL" id="AQHF01000020">
    <property type="protein sequence ID" value="MBE0345647.1"/>
    <property type="molecule type" value="Genomic_DNA"/>
</dbReference>
<evidence type="ECO:0000313" key="2">
    <source>
        <dbReference type="Proteomes" id="UP000660708"/>
    </source>
</evidence>
<name>A0A8I0T3V8_9GAMM</name>
<accession>A0A8I0T3V8</accession>
<evidence type="ECO:0000313" key="1">
    <source>
        <dbReference type="EMBL" id="MBE0345647.1"/>
    </source>
</evidence>
<sequence length="38" mass="4633">MIFLFILNYIFDLWYFSELTADLELKFSSIDNVFYSIT</sequence>
<keyword evidence="2" id="KW-1185">Reference proteome</keyword>
<protein>
    <submittedName>
        <fullName evidence="1">Uncharacterized protein</fullName>
    </submittedName>
</protein>
<gene>
    <name evidence="1" type="ORF">PPEP_a0561</name>
</gene>
<organism evidence="1 2">
    <name type="scientific">Pseudoalteromonas peptidolytica F12-50-A1</name>
    <dbReference type="NCBI Taxonomy" id="1315280"/>
    <lineage>
        <taxon>Bacteria</taxon>
        <taxon>Pseudomonadati</taxon>
        <taxon>Pseudomonadota</taxon>
        <taxon>Gammaproteobacteria</taxon>
        <taxon>Alteromonadales</taxon>
        <taxon>Pseudoalteromonadaceae</taxon>
        <taxon>Pseudoalteromonas</taxon>
    </lineage>
</organism>